<dbReference type="Pfam" id="PF00848">
    <property type="entry name" value="Ring_hydroxyl_A"/>
    <property type="match status" value="1"/>
</dbReference>
<evidence type="ECO:0000256" key="9">
    <source>
        <dbReference type="ARBA" id="ARBA00023027"/>
    </source>
</evidence>
<dbReference type="InterPro" id="IPR036922">
    <property type="entry name" value="Rieske_2Fe-2S_sf"/>
</dbReference>
<name>A0A1V3XZD7_MYCKA</name>
<dbReference type="PANTHER" id="PTHR43756:SF1">
    <property type="entry name" value="3-PHENYLPROPIONATE_CINNAMIC ACID DIOXYGENASE SUBUNIT ALPHA"/>
    <property type="match status" value="1"/>
</dbReference>
<comment type="similarity">
    <text evidence="1">Belongs to the bacterial ring-hydroxylating dioxygenase alpha subunit family.</text>
</comment>
<feature type="domain" description="Rieske" evidence="11">
    <location>
        <begin position="1"/>
        <end position="73"/>
    </location>
</feature>
<evidence type="ECO:0000256" key="2">
    <source>
        <dbReference type="ARBA" id="ARBA00009570"/>
    </source>
</evidence>
<evidence type="ECO:0000256" key="5">
    <source>
        <dbReference type="ARBA" id="ARBA00022964"/>
    </source>
</evidence>
<proteinExistence type="inferred from homology"/>
<feature type="region of interest" description="Disordered" evidence="10">
    <location>
        <begin position="371"/>
        <end position="448"/>
    </location>
</feature>
<dbReference type="GO" id="GO:0051537">
    <property type="term" value="F:2 iron, 2 sulfur cluster binding"/>
    <property type="evidence" value="ECO:0007669"/>
    <property type="project" value="UniProtKB-KW"/>
</dbReference>
<keyword evidence="3" id="KW-0001">2Fe-2S</keyword>
<dbReference type="SUPFAM" id="SSF55961">
    <property type="entry name" value="Bet v1-like"/>
    <property type="match status" value="1"/>
</dbReference>
<dbReference type="GO" id="GO:0004497">
    <property type="term" value="F:monooxygenase activity"/>
    <property type="evidence" value="ECO:0007669"/>
    <property type="project" value="UniProtKB-ARBA"/>
</dbReference>
<dbReference type="Gene3D" id="3.10.450.50">
    <property type="match status" value="1"/>
</dbReference>
<dbReference type="PRINTS" id="PR00090">
    <property type="entry name" value="RNGDIOXGNASE"/>
</dbReference>
<evidence type="ECO:0000259" key="11">
    <source>
        <dbReference type="PROSITE" id="PS51296"/>
    </source>
</evidence>
<evidence type="ECO:0000256" key="10">
    <source>
        <dbReference type="SAM" id="MobiDB-lite"/>
    </source>
</evidence>
<dbReference type="SUPFAM" id="SSF50022">
    <property type="entry name" value="ISP domain"/>
    <property type="match status" value="1"/>
</dbReference>
<keyword evidence="5 12" id="KW-0223">Dioxygenase</keyword>
<dbReference type="Proteomes" id="UP000188532">
    <property type="component" value="Unassembled WGS sequence"/>
</dbReference>
<reference evidence="12 13" key="1">
    <citation type="submission" date="2017-02" db="EMBL/GenBank/DDBJ databases">
        <title>Complete genome sequences of Mycobacterium kansasii strains isolated from rhesus macaques.</title>
        <authorList>
            <person name="Panda A."/>
            <person name="Nagaraj S."/>
            <person name="Zhao X."/>
            <person name="Tettelin H."/>
            <person name="Detolla L.J."/>
        </authorList>
    </citation>
    <scope>NUCLEOTIDE SEQUENCE [LARGE SCALE GENOMIC DNA]</scope>
    <source>
        <strain evidence="12 13">11-3469</strain>
    </source>
</reference>
<comment type="caution">
    <text evidence="12">The sequence shown here is derived from an EMBL/GenBank/DDBJ whole genome shotgun (WGS) entry which is preliminary data.</text>
</comment>
<accession>A0A1V3XZD7</accession>
<dbReference type="PROSITE" id="PS00570">
    <property type="entry name" value="RING_HYDROXYL_ALPHA"/>
    <property type="match status" value="1"/>
</dbReference>
<evidence type="ECO:0000313" key="13">
    <source>
        <dbReference type="Proteomes" id="UP000188532"/>
    </source>
</evidence>
<dbReference type="PANTHER" id="PTHR43756">
    <property type="entry name" value="CHOLINE MONOOXYGENASE, CHLOROPLASTIC"/>
    <property type="match status" value="1"/>
</dbReference>
<dbReference type="InterPro" id="IPR032710">
    <property type="entry name" value="NTF2-like_dom_sf"/>
</dbReference>
<dbReference type="InterPro" id="IPR015879">
    <property type="entry name" value="Ring_hydroxy_dOase_asu_C_dom"/>
</dbReference>
<dbReference type="NCBIfam" id="NF007479">
    <property type="entry name" value="PRK10069.1"/>
    <property type="match status" value="1"/>
</dbReference>
<dbReference type="Gene3D" id="2.102.10.10">
    <property type="entry name" value="Rieske [2Fe-2S] iron-sulphur domain"/>
    <property type="match status" value="1"/>
</dbReference>
<dbReference type="PROSITE" id="PS51296">
    <property type="entry name" value="RIESKE"/>
    <property type="match status" value="1"/>
</dbReference>
<dbReference type="GO" id="GO:0005506">
    <property type="term" value="F:iron ion binding"/>
    <property type="evidence" value="ECO:0007669"/>
    <property type="project" value="InterPro"/>
</dbReference>
<dbReference type="Pfam" id="PF00355">
    <property type="entry name" value="Rieske"/>
    <property type="match status" value="1"/>
</dbReference>
<keyword evidence="4" id="KW-0479">Metal-binding</keyword>
<dbReference type="SUPFAM" id="SSF54427">
    <property type="entry name" value="NTF2-like"/>
    <property type="match status" value="1"/>
</dbReference>
<dbReference type="EMBL" id="MVBN01000001">
    <property type="protein sequence ID" value="OOK84617.1"/>
    <property type="molecule type" value="Genomic_DNA"/>
</dbReference>
<feature type="compositionally biased region" description="Polar residues" evidence="10">
    <location>
        <begin position="382"/>
        <end position="395"/>
    </location>
</feature>
<dbReference type="Gene3D" id="3.90.380.10">
    <property type="entry name" value="Naphthalene 1,2-dioxygenase Alpha Subunit, Chain A, domain 1"/>
    <property type="match status" value="1"/>
</dbReference>
<dbReference type="AlphaFoldDB" id="A0A1V3XZD7"/>
<sequence>MCLHRGMQVCRAEIGNASNFRCPYHGWSYRNDGRLIGLPFHKEAYGGEDGFRKKGQTLLPAPNLASYNGLIFVSMDPDAEPLEDFLGEFKFYLDFYTKQSSHGLEVRGPQRWRIKANWKIGVENFSGDMYHTPQTHASVVEIGLFREPKAEKRKDGVTYWAHRGGGTTYKLPAGTFEERMRYIGYPDDMIKRMSEVWTPEQQQLVGDDGFIISAASCFPNLSLVHNWPRIQDGDDVVPFISIRTWQPINEHETEVYSWFAVDSAASDTYKKNSYKAYLMCFGSSGMFEQDDVENWVSVTNTAAGSMARRLLLNSRMGLLADGRPVIEPLSPQRFHGPGVAHIGYNEYNQRSLLSLWADHLELPPASTLRTAIGTRNPEGITSPVQTNCPPNTRPSINEEEAEGRRSHDEFQAADLRRRSPSDPVGRGHPTRAVLGDHAPHQQRVGKPLPFNDERHLAAHQFLVDEAYLLDAQEYRHWLDLLTDDVHYFMPVRVTTALGAGFDTSPGMAHFDENKYSLSRRVARFLTEHAWTEDPPSRLRHYVTNVRTFACADDAHLVVESAELLFRSRGDVNDGALISCGREDLLRFDGRRWLLARRIILFDESVIRMQNLAVFL</sequence>
<protein>
    <submittedName>
        <fullName evidence="12">Naphthalene dioxygenase large subunit domain protein</fullName>
    </submittedName>
</protein>
<dbReference type="InterPro" id="IPR000391">
    <property type="entry name" value="Rng_hydr_dOase-bsu"/>
</dbReference>
<keyword evidence="9" id="KW-0520">NAD</keyword>
<dbReference type="InterPro" id="IPR015881">
    <property type="entry name" value="ARHD_Rieske_2Fe_2S"/>
</dbReference>
<evidence type="ECO:0000256" key="4">
    <source>
        <dbReference type="ARBA" id="ARBA00022723"/>
    </source>
</evidence>
<feature type="compositionally biased region" description="Basic and acidic residues" evidence="10">
    <location>
        <begin position="402"/>
        <end position="420"/>
    </location>
</feature>
<evidence type="ECO:0000256" key="6">
    <source>
        <dbReference type="ARBA" id="ARBA00023002"/>
    </source>
</evidence>
<evidence type="ECO:0000313" key="12">
    <source>
        <dbReference type="EMBL" id="OOK84617.1"/>
    </source>
</evidence>
<dbReference type="CDD" id="cd00667">
    <property type="entry name" value="ring_hydroxylating_dioxygenases_beta"/>
    <property type="match status" value="1"/>
</dbReference>
<dbReference type="Pfam" id="PF00866">
    <property type="entry name" value="Ring_hydroxyl_B"/>
    <property type="match status" value="1"/>
</dbReference>
<keyword evidence="8" id="KW-0411">Iron-sulfur</keyword>
<dbReference type="GO" id="GO:0051213">
    <property type="term" value="F:dioxygenase activity"/>
    <property type="evidence" value="ECO:0007669"/>
    <property type="project" value="UniProtKB-KW"/>
</dbReference>
<keyword evidence="6" id="KW-0560">Oxidoreductase</keyword>
<evidence type="ECO:0000256" key="3">
    <source>
        <dbReference type="ARBA" id="ARBA00022714"/>
    </source>
</evidence>
<evidence type="ECO:0000256" key="1">
    <source>
        <dbReference type="ARBA" id="ARBA00008751"/>
    </source>
</evidence>
<evidence type="ECO:0000256" key="7">
    <source>
        <dbReference type="ARBA" id="ARBA00023004"/>
    </source>
</evidence>
<dbReference type="STRING" id="1768.B1T50_23790"/>
<organism evidence="12 13">
    <name type="scientific">Mycobacterium kansasii</name>
    <dbReference type="NCBI Taxonomy" id="1768"/>
    <lineage>
        <taxon>Bacteria</taxon>
        <taxon>Bacillati</taxon>
        <taxon>Actinomycetota</taxon>
        <taxon>Actinomycetes</taxon>
        <taxon>Mycobacteriales</taxon>
        <taxon>Mycobacteriaceae</taxon>
        <taxon>Mycobacterium</taxon>
    </lineage>
</organism>
<dbReference type="GO" id="GO:0016705">
    <property type="term" value="F:oxidoreductase activity, acting on paired donors, with incorporation or reduction of molecular oxygen"/>
    <property type="evidence" value="ECO:0007669"/>
    <property type="project" value="UniProtKB-ARBA"/>
</dbReference>
<evidence type="ECO:0000256" key="8">
    <source>
        <dbReference type="ARBA" id="ARBA00023014"/>
    </source>
</evidence>
<dbReference type="InterPro" id="IPR017941">
    <property type="entry name" value="Rieske_2Fe-2S"/>
</dbReference>
<gene>
    <name evidence="12" type="ORF">BZL29_1108</name>
</gene>
<dbReference type="InterPro" id="IPR001663">
    <property type="entry name" value="Rng_hydr_dOase-A"/>
</dbReference>
<comment type="similarity">
    <text evidence="2">Belongs to the bacterial ring-hydroxylating dioxygenase beta subunit family.</text>
</comment>
<keyword evidence="7" id="KW-0408">Iron</keyword>